<evidence type="ECO:0000313" key="3">
    <source>
        <dbReference type="Proteomes" id="UP000256373"/>
    </source>
</evidence>
<feature type="transmembrane region" description="Helical" evidence="1">
    <location>
        <begin position="39"/>
        <end position="56"/>
    </location>
</feature>
<feature type="transmembrane region" description="Helical" evidence="1">
    <location>
        <begin position="68"/>
        <end position="90"/>
    </location>
</feature>
<protein>
    <submittedName>
        <fullName evidence="2">DUF4199 domain-containing protein</fullName>
    </submittedName>
</protein>
<gene>
    <name evidence="2" type="ORF">DSL64_09270</name>
</gene>
<keyword evidence="3" id="KW-1185">Reference proteome</keyword>
<dbReference type="AlphaFoldDB" id="A0A3D8YD92"/>
<organism evidence="2 3">
    <name type="scientific">Dyadobacter luteus</name>
    <dbReference type="NCBI Taxonomy" id="2259619"/>
    <lineage>
        <taxon>Bacteria</taxon>
        <taxon>Pseudomonadati</taxon>
        <taxon>Bacteroidota</taxon>
        <taxon>Cytophagia</taxon>
        <taxon>Cytophagales</taxon>
        <taxon>Spirosomataceae</taxon>
        <taxon>Dyadobacter</taxon>
    </lineage>
</organism>
<feature type="transmembrane region" description="Helical" evidence="1">
    <location>
        <begin position="139"/>
        <end position="163"/>
    </location>
</feature>
<dbReference type="OrthoDB" id="1122768at2"/>
<proteinExistence type="predicted"/>
<dbReference type="InterPro" id="IPR025250">
    <property type="entry name" value="DUF4199"/>
</dbReference>
<name>A0A3D8YD92_9BACT</name>
<reference evidence="2 3" key="1">
    <citation type="submission" date="2018-07" db="EMBL/GenBank/DDBJ databases">
        <title>Dyadobacter roseus sp. nov., isolated from rose rhizosphere soil.</title>
        <authorList>
            <person name="Chen L."/>
        </authorList>
    </citation>
    <scope>NUCLEOTIDE SEQUENCE [LARGE SCALE GENOMIC DNA]</scope>
    <source>
        <strain evidence="2 3">RS19</strain>
    </source>
</reference>
<dbReference type="RefSeq" id="WP_115830465.1">
    <property type="nucleotide sequence ID" value="NZ_QNUL01000005.1"/>
</dbReference>
<accession>A0A3D8YD92</accession>
<dbReference type="EMBL" id="QNUL01000005">
    <property type="protein sequence ID" value="REA62434.1"/>
    <property type="molecule type" value="Genomic_DNA"/>
</dbReference>
<keyword evidence="1" id="KW-0812">Transmembrane</keyword>
<comment type="caution">
    <text evidence="2">The sequence shown here is derived from an EMBL/GenBank/DDBJ whole genome shotgun (WGS) entry which is preliminary data.</text>
</comment>
<dbReference type="Pfam" id="PF13858">
    <property type="entry name" value="DUF4199"/>
    <property type="match status" value="1"/>
</dbReference>
<evidence type="ECO:0000313" key="2">
    <source>
        <dbReference type="EMBL" id="REA62434.1"/>
    </source>
</evidence>
<sequence>MEETVSTARVALKYGALVSVVIMVYTTIINVAGLSQNKILSSLQFIFMIVALVVAMKEFKEKNKGFMSYGEGLGLGTLLSAVMGFLVSMFNTFYNKFIDSTIMTQALDKVRMDMEQRGMDDAQIDQSLEYAQKFMSPGIMFIMGVLMSILTGFIVSLVVSAVIRREKPVFE</sequence>
<keyword evidence="1" id="KW-1133">Transmembrane helix</keyword>
<feature type="transmembrane region" description="Helical" evidence="1">
    <location>
        <begin position="12"/>
        <end position="33"/>
    </location>
</feature>
<evidence type="ECO:0000256" key="1">
    <source>
        <dbReference type="SAM" id="Phobius"/>
    </source>
</evidence>
<dbReference type="Proteomes" id="UP000256373">
    <property type="component" value="Unassembled WGS sequence"/>
</dbReference>
<keyword evidence="1" id="KW-0472">Membrane</keyword>